<proteinExistence type="predicted"/>
<feature type="non-terminal residue" evidence="2">
    <location>
        <position position="122"/>
    </location>
</feature>
<sequence>MIFNKLKNMRTFLKIFKALIVIIIILLFWTLDSVDYSPYFNSDYYNKTSIRLDSISSRLSLAKGEVQVGFGKVSITPGLGAEEDDPGTGVFKEMPLAGFGSRKGKYAEGIHDSLFVKAVQGR</sequence>
<keyword evidence="1" id="KW-1133">Transmembrane helix</keyword>
<evidence type="ECO:0000313" key="2">
    <source>
        <dbReference type="EMBL" id="GAI74636.1"/>
    </source>
</evidence>
<keyword evidence="1" id="KW-0472">Membrane</keyword>
<organism evidence="2">
    <name type="scientific">marine sediment metagenome</name>
    <dbReference type="NCBI Taxonomy" id="412755"/>
    <lineage>
        <taxon>unclassified sequences</taxon>
        <taxon>metagenomes</taxon>
        <taxon>ecological metagenomes</taxon>
    </lineage>
</organism>
<evidence type="ECO:0000256" key="1">
    <source>
        <dbReference type="SAM" id="Phobius"/>
    </source>
</evidence>
<protein>
    <submittedName>
        <fullName evidence="2">Uncharacterized protein</fullName>
    </submittedName>
</protein>
<keyword evidence="1" id="KW-0812">Transmembrane</keyword>
<dbReference type="EMBL" id="BARW01011604">
    <property type="protein sequence ID" value="GAI74636.1"/>
    <property type="molecule type" value="Genomic_DNA"/>
</dbReference>
<name>X1S691_9ZZZZ</name>
<reference evidence="2" key="1">
    <citation type="journal article" date="2014" name="Front. Microbiol.">
        <title>High frequency of phylogenetically diverse reductive dehalogenase-homologous genes in deep subseafloor sedimentary metagenomes.</title>
        <authorList>
            <person name="Kawai M."/>
            <person name="Futagami T."/>
            <person name="Toyoda A."/>
            <person name="Takaki Y."/>
            <person name="Nishi S."/>
            <person name="Hori S."/>
            <person name="Arai W."/>
            <person name="Tsubouchi T."/>
            <person name="Morono Y."/>
            <person name="Uchiyama I."/>
            <person name="Ito T."/>
            <person name="Fujiyama A."/>
            <person name="Inagaki F."/>
            <person name="Takami H."/>
        </authorList>
    </citation>
    <scope>NUCLEOTIDE SEQUENCE</scope>
    <source>
        <strain evidence="2">Expedition CK06-06</strain>
    </source>
</reference>
<comment type="caution">
    <text evidence="2">The sequence shown here is derived from an EMBL/GenBank/DDBJ whole genome shotgun (WGS) entry which is preliminary data.</text>
</comment>
<feature type="transmembrane region" description="Helical" evidence="1">
    <location>
        <begin position="12"/>
        <end position="31"/>
    </location>
</feature>
<gene>
    <name evidence="2" type="ORF">S12H4_22304</name>
</gene>
<accession>X1S691</accession>
<dbReference type="AlphaFoldDB" id="X1S691"/>